<proteinExistence type="inferred from homology"/>
<organism evidence="6 7">
    <name type="scientific">Rheinheimera soli</name>
    <dbReference type="NCBI Taxonomy" id="443616"/>
    <lineage>
        <taxon>Bacteria</taxon>
        <taxon>Pseudomonadati</taxon>
        <taxon>Pseudomonadota</taxon>
        <taxon>Gammaproteobacteria</taxon>
        <taxon>Chromatiales</taxon>
        <taxon>Chromatiaceae</taxon>
        <taxon>Rheinheimera</taxon>
    </lineage>
</organism>
<feature type="region of interest" description="Disordered" evidence="4">
    <location>
        <begin position="237"/>
        <end position="326"/>
    </location>
</feature>
<evidence type="ECO:0000256" key="1">
    <source>
        <dbReference type="ARBA" id="ARBA00003944"/>
    </source>
</evidence>
<feature type="region of interest" description="Disordered" evidence="4">
    <location>
        <begin position="341"/>
        <end position="391"/>
    </location>
</feature>
<feature type="compositionally biased region" description="Low complexity" evidence="4">
    <location>
        <begin position="341"/>
        <end position="350"/>
    </location>
</feature>
<evidence type="ECO:0000256" key="2">
    <source>
        <dbReference type="ARBA" id="ARBA00009149"/>
    </source>
</evidence>
<feature type="region of interest" description="Disordered" evidence="4">
    <location>
        <begin position="1"/>
        <end position="131"/>
    </location>
</feature>
<comment type="similarity">
    <text evidence="2">Belongs to the FliK family.</text>
</comment>
<feature type="compositionally biased region" description="Basic and acidic residues" evidence="4">
    <location>
        <begin position="700"/>
        <end position="710"/>
    </location>
</feature>
<feature type="compositionally biased region" description="Polar residues" evidence="4">
    <location>
        <begin position="83"/>
        <end position="122"/>
    </location>
</feature>
<dbReference type="CDD" id="cd17470">
    <property type="entry name" value="T3SS_Flik_C"/>
    <property type="match status" value="1"/>
</dbReference>
<keyword evidence="7" id="KW-1185">Reference proteome</keyword>
<evidence type="ECO:0000313" key="7">
    <source>
        <dbReference type="Proteomes" id="UP001257909"/>
    </source>
</evidence>
<accession>A0ABU1VU45</accession>
<feature type="compositionally biased region" description="Polar residues" evidence="4">
    <location>
        <begin position="242"/>
        <end position="257"/>
    </location>
</feature>
<dbReference type="InterPro" id="IPR038610">
    <property type="entry name" value="FliK-like_C_sf"/>
</dbReference>
<evidence type="ECO:0000256" key="3">
    <source>
        <dbReference type="ARBA" id="ARBA00022795"/>
    </source>
</evidence>
<keyword evidence="3" id="KW-1005">Bacterial flagellum biogenesis</keyword>
<dbReference type="EMBL" id="JAVDWR010000001">
    <property type="protein sequence ID" value="MDR7119237.1"/>
    <property type="molecule type" value="Genomic_DNA"/>
</dbReference>
<feature type="region of interest" description="Disordered" evidence="4">
    <location>
        <begin position="169"/>
        <end position="194"/>
    </location>
</feature>
<dbReference type="InterPro" id="IPR052563">
    <property type="entry name" value="FliK"/>
</dbReference>
<comment type="caution">
    <text evidence="6">The sequence shown here is derived from an EMBL/GenBank/DDBJ whole genome shotgun (WGS) entry which is preliminary data.</text>
</comment>
<evidence type="ECO:0000259" key="5">
    <source>
        <dbReference type="Pfam" id="PF02120"/>
    </source>
</evidence>
<dbReference type="PANTHER" id="PTHR37533">
    <property type="entry name" value="FLAGELLAR HOOK-LENGTH CONTROL PROTEIN"/>
    <property type="match status" value="1"/>
</dbReference>
<name>A0ABU1VU45_9GAMM</name>
<feature type="domain" description="Flagellar hook-length control protein-like C-terminal" evidence="5">
    <location>
        <begin position="587"/>
        <end position="668"/>
    </location>
</feature>
<feature type="compositionally biased region" description="Basic and acidic residues" evidence="4">
    <location>
        <begin position="352"/>
        <end position="365"/>
    </location>
</feature>
<feature type="compositionally biased region" description="Low complexity" evidence="4">
    <location>
        <begin position="493"/>
        <end position="510"/>
    </location>
</feature>
<feature type="region of interest" description="Disordered" evidence="4">
    <location>
        <begin position="489"/>
        <end position="513"/>
    </location>
</feature>
<evidence type="ECO:0000256" key="4">
    <source>
        <dbReference type="SAM" id="MobiDB-lite"/>
    </source>
</evidence>
<sequence>MAELLSMTLLSSEPVSAAKPQAALSNDGSAKPQAALSNDGSAKPQAALSNDGSAEPDQSFAATLAAEVNGKAPEKSAKASAKTRQNTASQVPEQNKSSENQSAGTADTKSETVGSAVTNSPSDTKDDKTLTAADIEAEPVIAEKGEAGQSHWLNLLEKAKSLHERLTKAAKAEADTKLTPQARVDKPGPGMIEEPAELQTDVVKGKSDNITEAGVLATTASAKTTVAAQSGGAIALGEKPLTEQSTGQSTGQNAEQQHNAEELKALKLVGQTEQKTTAKNDAADTTAKPTDTALKQAAAVTDKTLTPINKDTGPDQSKIVAPIEKSAPKAQQEAVVVLSESLAETSTEATEVTDKPLAKTNKDTGPDQSKTFAPLEKPLKGPAPAVKAEHEPAVVTVTEPVSPVVVNKALIQTEQVTLPKGVAVTSSQTAVEQESDADSLIAPAPASDVKVSVQAQSAAAIVAPVAQQTKAATAEVKVTTEEALKQLQAATVSAQGEQGASSSSGGSEQQNKAETLLSVIEQQKVINPLVTETNSFSSQLKSSLEKTNAAITMTGREAVAEQSQKQVDPLGQKLNLIQPEASNQLKEKMLMMVKDKVHTAEIRLDPSELGSMQIKISLQQDQMSVQFMVQQGNAKELMEQQMPKLRELLQQQGIELSQGSVQQQNQSSSGQEGGRRTAGGNGTAADTADEMVDPALVPTRHSDRVVDYYA</sequence>
<dbReference type="Proteomes" id="UP001257909">
    <property type="component" value="Unassembled WGS sequence"/>
</dbReference>
<dbReference type="InterPro" id="IPR001635">
    <property type="entry name" value="Flag_hook_Flik"/>
</dbReference>
<dbReference type="RefSeq" id="WP_310273595.1">
    <property type="nucleotide sequence ID" value="NZ_JAVDWR010000001.1"/>
</dbReference>
<evidence type="ECO:0000313" key="6">
    <source>
        <dbReference type="EMBL" id="MDR7119237.1"/>
    </source>
</evidence>
<keyword evidence="6" id="KW-0282">Flagellum</keyword>
<feature type="compositionally biased region" description="Low complexity" evidence="4">
    <location>
        <begin position="658"/>
        <end position="670"/>
    </location>
</feature>
<keyword evidence="6" id="KW-0969">Cilium</keyword>
<dbReference type="InterPro" id="IPR021136">
    <property type="entry name" value="Flagellar_hook_control-like_C"/>
</dbReference>
<reference evidence="6 7" key="1">
    <citation type="submission" date="2023-07" db="EMBL/GenBank/DDBJ databases">
        <title>Sorghum-associated microbial communities from plants grown in Nebraska, USA.</title>
        <authorList>
            <person name="Schachtman D."/>
        </authorList>
    </citation>
    <scope>NUCLEOTIDE SEQUENCE [LARGE SCALE GENOMIC DNA]</scope>
    <source>
        <strain evidence="6 7">4138</strain>
    </source>
</reference>
<dbReference type="Gene3D" id="3.30.750.140">
    <property type="match status" value="1"/>
</dbReference>
<comment type="function">
    <text evidence="1">Controls the length of the flagellar hook.</text>
</comment>
<dbReference type="PANTHER" id="PTHR37533:SF2">
    <property type="entry name" value="FLAGELLAR HOOK-LENGTH CONTROL PROTEIN"/>
    <property type="match status" value="1"/>
</dbReference>
<keyword evidence="6" id="KW-0966">Cell projection</keyword>
<protein>
    <submittedName>
        <fullName evidence="6">Flagellar hook-length control protein FliK</fullName>
    </submittedName>
</protein>
<feature type="compositionally biased region" description="Low complexity" evidence="4">
    <location>
        <begin position="283"/>
        <end position="293"/>
    </location>
</feature>
<feature type="region of interest" description="Disordered" evidence="4">
    <location>
        <begin position="658"/>
        <end position="710"/>
    </location>
</feature>
<gene>
    <name evidence="6" type="ORF">J2W69_000152</name>
</gene>
<dbReference type="PRINTS" id="PR01007">
    <property type="entry name" value="FLGHOOKFLIK"/>
</dbReference>
<dbReference type="Pfam" id="PF02120">
    <property type="entry name" value="Flg_hook"/>
    <property type="match status" value="1"/>
</dbReference>